<dbReference type="Pfam" id="PF00561">
    <property type="entry name" value="Abhydrolase_1"/>
    <property type="match status" value="1"/>
</dbReference>
<keyword evidence="4" id="KW-1185">Reference proteome</keyword>
<accession>A0A5J5HND0</accession>
<dbReference type="GO" id="GO:0016020">
    <property type="term" value="C:membrane"/>
    <property type="evidence" value="ECO:0007669"/>
    <property type="project" value="TreeGrafter"/>
</dbReference>
<dbReference type="Proteomes" id="UP000326671">
    <property type="component" value="Unassembled WGS sequence"/>
</dbReference>
<dbReference type="PANTHER" id="PTHR43798">
    <property type="entry name" value="MONOACYLGLYCEROL LIPASE"/>
    <property type="match status" value="1"/>
</dbReference>
<dbReference type="GO" id="GO:0016787">
    <property type="term" value="F:hydrolase activity"/>
    <property type="evidence" value="ECO:0007669"/>
    <property type="project" value="UniProtKB-KW"/>
</dbReference>
<dbReference type="EMBL" id="VYKL01000025">
    <property type="protein sequence ID" value="KAA9022003.1"/>
    <property type="molecule type" value="Genomic_DNA"/>
</dbReference>
<dbReference type="InterPro" id="IPR029058">
    <property type="entry name" value="AB_hydrolase_fold"/>
</dbReference>
<comment type="caution">
    <text evidence="3">The sequence shown here is derived from an EMBL/GenBank/DDBJ whole genome shotgun (WGS) entry which is preliminary data.</text>
</comment>
<dbReference type="OrthoDB" id="9805423at2"/>
<dbReference type="Gene3D" id="3.40.50.1820">
    <property type="entry name" value="alpha/beta hydrolase"/>
    <property type="match status" value="1"/>
</dbReference>
<organism evidence="3 4">
    <name type="scientific">Niallia endozanthoxylica</name>
    <dbReference type="NCBI Taxonomy" id="2036016"/>
    <lineage>
        <taxon>Bacteria</taxon>
        <taxon>Bacillati</taxon>
        <taxon>Bacillota</taxon>
        <taxon>Bacilli</taxon>
        <taxon>Bacillales</taxon>
        <taxon>Bacillaceae</taxon>
        <taxon>Niallia</taxon>
    </lineage>
</organism>
<dbReference type="RefSeq" id="WP_150440998.1">
    <property type="nucleotide sequence ID" value="NZ_VYKL01000025.1"/>
</dbReference>
<gene>
    <name evidence="3" type="ORF">F4V44_15860</name>
</gene>
<dbReference type="SUPFAM" id="SSF53474">
    <property type="entry name" value="alpha/beta-Hydrolases"/>
    <property type="match status" value="1"/>
</dbReference>
<feature type="domain" description="AB hydrolase-1" evidence="2">
    <location>
        <begin position="21"/>
        <end position="248"/>
    </location>
</feature>
<sequence length="268" mass="30108">MPTAVYKQGTIFYEEKGSGEPLIFIHGVGLDHTMWKQQKDSLSDSFRVIVYDMLGHGGSEHPPGPYSLTHYVEQLSGLMEYLQIEKTHLVGFSMGGMVAQAFALTYKNKLKTLTIMNAVANRTDEQRKGILARVEEVRENGPLGTIEPAIQRWFNPEFIESESEVVNQVRHRLQTNNPASYLAAYTLFATADAELWPKLKNIETPAFIITAEHDLGSNPQMGRQMHERIKGSDIRIVPGMKHMLPVEGAEIVNNELRRFIGKQASQVG</sequence>
<dbReference type="InterPro" id="IPR050266">
    <property type="entry name" value="AB_hydrolase_sf"/>
</dbReference>
<dbReference type="InterPro" id="IPR000073">
    <property type="entry name" value="AB_hydrolase_1"/>
</dbReference>
<evidence type="ECO:0000313" key="3">
    <source>
        <dbReference type="EMBL" id="KAA9022003.1"/>
    </source>
</evidence>
<evidence type="ECO:0000313" key="4">
    <source>
        <dbReference type="Proteomes" id="UP000326671"/>
    </source>
</evidence>
<reference evidence="3 4" key="1">
    <citation type="submission" date="2019-09" db="EMBL/GenBank/DDBJ databases">
        <title>Whole genome sequences of isolates from the Mars Exploration Rovers.</title>
        <authorList>
            <person name="Seuylemezian A."/>
            <person name="Vaishampayan P."/>
        </authorList>
    </citation>
    <scope>NUCLEOTIDE SEQUENCE [LARGE SCALE GENOMIC DNA]</scope>
    <source>
        <strain evidence="3 4">MER_TA_151</strain>
    </source>
</reference>
<protein>
    <submittedName>
        <fullName evidence="3">Alpha/beta fold hydrolase</fullName>
    </submittedName>
</protein>
<keyword evidence="1 3" id="KW-0378">Hydrolase</keyword>
<proteinExistence type="predicted"/>
<name>A0A5J5HND0_9BACI</name>
<evidence type="ECO:0000256" key="1">
    <source>
        <dbReference type="ARBA" id="ARBA00022801"/>
    </source>
</evidence>
<dbReference type="PANTHER" id="PTHR43798:SF31">
    <property type="entry name" value="AB HYDROLASE SUPERFAMILY PROTEIN YCLE"/>
    <property type="match status" value="1"/>
</dbReference>
<dbReference type="PRINTS" id="PR00111">
    <property type="entry name" value="ABHYDROLASE"/>
</dbReference>
<evidence type="ECO:0000259" key="2">
    <source>
        <dbReference type="Pfam" id="PF00561"/>
    </source>
</evidence>
<dbReference type="AlphaFoldDB" id="A0A5J5HND0"/>